<comment type="similarity">
    <text evidence="1 5">Belongs to the Fmt family.</text>
</comment>
<evidence type="ECO:0000256" key="4">
    <source>
        <dbReference type="ARBA" id="ARBA00022917"/>
    </source>
</evidence>
<dbReference type="InterPro" id="IPR005793">
    <property type="entry name" value="Formyl_trans_C"/>
</dbReference>
<dbReference type="CDD" id="cd08704">
    <property type="entry name" value="Met_tRNA_FMT_C"/>
    <property type="match status" value="1"/>
</dbReference>
<dbReference type="InterPro" id="IPR041711">
    <property type="entry name" value="Met-tRNA-FMT_N"/>
</dbReference>
<reference evidence="8 9" key="1">
    <citation type="submission" date="2019-08" db="EMBL/GenBank/DDBJ databases">
        <title>Draft genome sequence of Ulvibacter marinus type strain NBRC 109484.</title>
        <authorList>
            <person name="Kawano K."/>
            <person name="Ushijima N."/>
            <person name="Kihara M."/>
            <person name="Itoh H."/>
        </authorList>
    </citation>
    <scope>NUCLEOTIDE SEQUENCE [LARGE SCALE GENOMIC DNA]</scope>
    <source>
        <strain evidence="8 9">NBRC 109484</strain>
    </source>
</reference>
<dbReference type="HAMAP" id="MF_00182">
    <property type="entry name" value="Formyl_trans"/>
    <property type="match status" value="1"/>
</dbReference>
<dbReference type="InterPro" id="IPR002376">
    <property type="entry name" value="Formyl_transf_N"/>
</dbReference>
<dbReference type="InterPro" id="IPR005794">
    <property type="entry name" value="Fmt"/>
</dbReference>
<dbReference type="GO" id="GO:0004479">
    <property type="term" value="F:methionyl-tRNA formyltransferase activity"/>
    <property type="evidence" value="ECO:0007669"/>
    <property type="project" value="UniProtKB-UniRule"/>
</dbReference>
<gene>
    <name evidence="5 8" type="primary">fmt</name>
    <name evidence="8" type="ORF">ULMA_14550</name>
</gene>
<dbReference type="Pfam" id="PF02911">
    <property type="entry name" value="Formyl_trans_C"/>
    <property type="match status" value="1"/>
</dbReference>
<dbReference type="PANTHER" id="PTHR11138:SF5">
    <property type="entry name" value="METHIONYL-TRNA FORMYLTRANSFERASE, MITOCHONDRIAL"/>
    <property type="match status" value="1"/>
</dbReference>
<dbReference type="GO" id="GO:0005829">
    <property type="term" value="C:cytosol"/>
    <property type="evidence" value="ECO:0007669"/>
    <property type="project" value="TreeGrafter"/>
</dbReference>
<accession>A0A5J4J4E3</accession>
<evidence type="ECO:0000256" key="2">
    <source>
        <dbReference type="ARBA" id="ARBA00012261"/>
    </source>
</evidence>
<dbReference type="EMBL" id="BKCG01000003">
    <property type="protein sequence ID" value="GER59347.1"/>
    <property type="molecule type" value="Genomic_DNA"/>
</dbReference>
<dbReference type="SUPFAM" id="SSF53328">
    <property type="entry name" value="Formyltransferase"/>
    <property type="match status" value="1"/>
</dbReference>
<dbReference type="CDD" id="cd08646">
    <property type="entry name" value="FMT_core_Met-tRNA-FMT_N"/>
    <property type="match status" value="1"/>
</dbReference>
<dbReference type="EC" id="2.1.2.9" evidence="2 5"/>
<evidence type="ECO:0000313" key="8">
    <source>
        <dbReference type="EMBL" id="GER59347.1"/>
    </source>
</evidence>
<comment type="function">
    <text evidence="5">Attaches a formyl group to the free amino group of methionyl-tRNA(fMet). The formyl group appears to play a dual role in the initiator identity of N-formylmethionyl-tRNA by promoting its recognition by IF2 and preventing the misappropriation of this tRNA by the elongation apparatus.</text>
</comment>
<dbReference type="OrthoDB" id="9802815at2"/>
<dbReference type="NCBIfam" id="TIGR00460">
    <property type="entry name" value="fmt"/>
    <property type="match status" value="1"/>
</dbReference>
<organism evidence="8 9">
    <name type="scientific">Patiriisocius marinus</name>
    <dbReference type="NCBI Taxonomy" id="1397112"/>
    <lineage>
        <taxon>Bacteria</taxon>
        <taxon>Pseudomonadati</taxon>
        <taxon>Bacteroidota</taxon>
        <taxon>Flavobacteriia</taxon>
        <taxon>Flavobacteriales</taxon>
        <taxon>Flavobacteriaceae</taxon>
        <taxon>Patiriisocius</taxon>
    </lineage>
</organism>
<keyword evidence="3 5" id="KW-0808">Transferase</keyword>
<comment type="caution">
    <text evidence="8">The sequence shown here is derived from an EMBL/GenBank/DDBJ whole genome shotgun (WGS) entry which is preliminary data.</text>
</comment>
<evidence type="ECO:0000259" key="6">
    <source>
        <dbReference type="Pfam" id="PF00551"/>
    </source>
</evidence>
<feature type="domain" description="Formyl transferase C-terminal" evidence="7">
    <location>
        <begin position="213"/>
        <end position="333"/>
    </location>
</feature>
<evidence type="ECO:0000256" key="1">
    <source>
        <dbReference type="ARBA" id="ARBA00010699"/>
    </source>
</evidence>
<dbReference type="Gene3D" id="3.40.50.12230">
    <property type="match status" value="1"/>
</dbReference>
<dbReference type="Proteomes" id="UP000326509">
    <property type="component" value="Unassembled WGS sequence"/>
</dbReference>
<proteinExistence type="inferred from homology"/>
<dbReference type="SUPFAM" id="SSF50486">
    <property type="entry name" value="FMT C-terminal domain-like"/>
    <property type="match status" value="1"/>
</dbReference>
<evidence type="ECO:0000313" key="9">
    <source>
        <dbReference type="Proteomes" id="UP000326509"/>
    </source>
</evidence>
<keyword evidence="4 5" id="KW-0648">Protein biosynthesis</keyword>
<feature type="binding site" evidence="5">
    <location>
        <begin position="113"/>
        <end position="116"/>
    </location>
    <ligand>
        <name>(6S)-5,6,7,8-tetrahydrofolate</name>
        <dbReference type="ChEBI" id="CHEBI:57453"/>
    </ligand>
</feature>
<dbReference type="InterPro" id="IPR011034">
    <property type="entry name" value="Formyl_transferase-like_C_sf"/>
</dbReference>
<sequence>MTTEKLRIVFMGTPEFAVGILDALIADNQNIVGVITAPDRPSGRGRKLTPSAVKKVAIEKNIPVLQPTNLKNKVFLTELKELNADLQIVVAFRMLPKVVWSMPKKGTFNLHASLLPQYRGAAPINWAIINQEKKTGVTTFFIDEKIDTGEIIDAKEVKIKPNETIGSLHDTLKDLGSILVVETVHKISSGPIITKPQPKGDNFKKLKLNEAPKLTPENTYIDWTKSGEEINAFVRGLNPYPGAWSFMKEDTDEDSKNLKVKLFEVNKLPIAISEIEIEQLNAILELGKDKVTGELFVIGKKLYIKSSSETLEILEIQLPGKRRMKTKDLLNGYSFKPKAKMIVKPHSH</sequence>
<keyword evidence="9" id="KW-1185">Reference proteome</keyword>
<dbReference type="Pfam" id="PF00551">
    <property type="entry name" value="Formyl_trans_N"/>
    <property type="match status" value="1"/>
</dbReference>
<dbReference type="InterPro" id="IPR044135">
    <property type="entry name" value="Met-tRNA-FMT_C"/>
</dbReference>
<dbReference type="RefSeq" id="WP_151673572.1">
    <property type="nucleotide sequence ID" value="NZ_BKCG01000003.1"/>
</dbReference>
<dbReference type="InterPro" id="IPR036477">
    <property type="entry name" value="Formyl_transf_N_sf"/>
</dbReference>
<evidence type="ECO:0000256" key="3">
    <source>
        <dbReference type="ARBA" id="ARBA00022679"/>
    </source>
</evidence>
<comment type="catalytic activity">
    <reaction evidence="5">
        <text>L-methionyl-tRNA(fMet) + (6R)-10-formyltetrahydrofolate = N-formyl-L-methionyl-tRNA(fMet) + (6S)-5,6,7,8-tetrahydrofolate + H(+)</text>
        <dbReference type="Rhea" id="RHEA:24380"/>
        <dbReference type="Rhea" id="RHEA-COMP:9952"/>
        <dbReference type="Rhea" id="RHEA-COMP:9953"/>
        <dbReference type="ChEBI" id="CHEBI:15378"/>
        <dbReference type="ChEBI" id="CHEBI:57453"/>
        <dbReference type="ChEBI" id="CHEBI:78530"/>
        <dbReference type="ChEBI" id="CHEBI:78844"/>
        <dbReference type="ChEBI" id="CHEBI:195366"/>
        <dbReference type="EC" id="2.1.2.9"/>
    </reaction>
</comment>
<evidence type="ECO:0000256" key="5">
    <source>
        <dbReference type="HAMAP-Rule" id="MF_00182"/>
    </source>
</evidence>
<dbReference type="PANTHER" id="PTHR11138">
    <property type="entry name" value="METHIONYL-TRNA FORMYLTRANSFERASE"/>
    <property type="match status" value="1"/>
</dbReference>
<feature type="domain" description="Formyl transferase N-terminal" evidence="6">
    <location>
        <begin position="7"/>
        <end position="183"/>
    </location>
</feature>
<evidence type="ECO:0000259" key="7">
    <source>
        <dbReference type="Pfam" id="PF02911"/>
    </source>
</evidence>
<protein>
    <recommendedName>
        <fullName evidence="2 5">Methionyl-tRNA formyltransferase</fullName>
        <ecNumber evidence="2 5">2.1.2.9</ecNumber>
    </recommendedName>
</protein>
<name>A0A5J4J4E3_9FLAO</name>
<dbReference type="AlphaFoldDB" id="A0A5J4J4E3"/>